<dbReference type="InterPro" id="IPR003661">
    <property type="entry name" value="HisK_dim/P_dom"/>
</dbReference>
<dbReference type="Pfam" id="PF02518">
    <property type="entry name" value="HATPase_c"/>
    <property type="match status" value="1"/>
</dbReference>
<dbReference type="PANTHER" id="PTHR43547">
    <property type="entry name" value="TWO-COMPONENT HISTIDINE KINASE"/>
    <property type="match status" value="1"/>
</dbReference>
<evidence type="ECO:0000256" key="4">
    <source>
        <dbReference type="ARBA" id="ARBA00022679"/>
    </source>
</evidence>
<evidence type="ECO:0000256" key="3">
    <source>
        <dbReference type="ARBA" id="ARBA00022553"/>
    </source>
</evidence>
<dbReference type="AlphaFoldDB" id="A0A1G5IZV5"/>
<feature type="domain" description="Histidine kinase" evidence="11">
    <location>
        <begin position="293"/>
        <end position="516"/>
    </location>
</feature>
<feature type="transmembrane region" description="Helical" evidence="10">
    <location>
        <begin position="77"/>
        <end position="97"/>
    </location>
</feature>
<dbReference type="OrthoDB" id="9813394at2"/>
<dbReference type="InterPro" id="IPR004358">
    <property type="entry name" value="Sig_transdc_His_kin-like_C"/>
</dbReference>
<keyword evidence="3" id="KW-0597">Phosphoprotein</keyword>
<dbReference type="GO" id="GO:0005524">
    <property type="term" value="F:ATP binding"/>
    <property type="evidence" value="ECO:0007669"/>
    <property type="project" value="UniProtKB-KW"/>
</dbReference>
<reference evidence="12 13" key="1">
    <citation type="submission" date="2016-10" db="EMBL/GenBank/DDBJ databases">
        <authorList>
            <person name="de Groot N.N."/>
        </authorList>
    </citation>
    <scope>NUCLEOTIDE SEQUENCE [LARGE SCALE GENOMIC DNA]</scope>
    <source>
        <strain evidence="12 13">DSM 18978</strain>
    </source>
</reference>
<dbReference type="SMART" id="SM00387">
    <property type="entry name" value="HATPase_c"/>
    <property type="match status" value="1"/>
</dbReference>
<dbReference type="FunFam" id="3.30.565.10:FF:000037">
    <property type="entry name" value="Hybrid sensor histidine kinase/response regulator"/>
    <property type="match status" value="1"/>
</dbReference>
<evidence type="ECO:0000256" key="5">
    <source>
        <dbReference type="ARBA" id="ARBA00022741"/>
    </source>
</evidence>
<name>A0A1G5IZV5_9FIRM</name>
<evidence type="ECO:0000256" key="1">
    <source>
        <dbReference type="ARBA" id="ARBA00000085"/>
    </source>
</evidence>
<keyword evidence="7" id="KW-0067">ATP-binding</keyword>
<dbReference type="SUPFAM" id="SSF47384">
    <property type="entry name" value="Homodimeric domain of signal transducing histidine kinase"/>
    <property type="match status" value="1"/>
</dbReference>
<dbReference type="PANTHER" id="PTHR43547:SF2">
    <property type="entry name" value="HYBRID SIGNAL TRANSDUCTION HISTIDINE KINASE C"/>
    <property type="match status" value="1"/>
</dbReference>
<keyword evidence="10" id="KW-1133">Transmembrane helix</keyword>
<dbReference type="Gene3D" id="1.10.287.130">
    <property type="match status" value="1"/>
</dbReference>
<feature type="transmembrane region" description="Helical" evidence="10">
    <location>
        <begin position="109"/>
        <end position="130"/>
    </location>
</feature>
<sequence>MFSILDSDTRSKILNLRYFNGYPQYYDAFSQEKVKINSLRIKIIAVIIIIVNIALLYIDITRYSILWDTIPNYKYLFYSHLLIIIFSSIYLCLINLIKISNSNYLTSKAWNFMFVVIALMWCVFLAINAQEIHGQISAYIIGIFCLASVIILSPTEGLFLYASTLLLFILGLFKMSIGSQELTAHIINGLFLTILAFGVTLIKYKAHANNFVHQKIITEKNNELNISHKKLEEAVKQRAKELMKSNEKLIDEINLRHVAEIEAIQRRLQYEEKERLLKKAKEYESLRNTFFANISHELKTPLNVILSAQQLMNYKIVENSFNEETASLLKYTKAIRQNCYRLIRLQSNLIDITKFDSGSFEVRLGNYDIVQIVEDITLSVVPFVKAKAIDIIFDTEVEEKVIACDPDKIERVLLNLISNAIKFTPENGRIYINIYDEVETINVSVKDTGIGIPIDMQEKVFDRFIQVNQSTRRKQEGSGIGLSLVKLIMEMHNGTVALNSREGEGSEFILSLPNSTISEKAKDVTTFEEKAYSNGNKNAKIEMINIEFSDIYI</sequence>
<evidence type="ECO:0000256" key="6">
    <source>
        <dbReference type="ARBA" id="ARBA00022777"/>
    </source>
</evidence>
<dbReference type="SMART" id="SM00388">
    <property type="entry name" value="HisKA"/>
    <property type="match status" value="1"/>
</dbReference>
<feature type="transmembrane region" description="Helical" evidence="10">
    <location>
        <begin position="136"/>
        <end position="152"/>
    </location>
</feature>
<dbReference type="InterPro" id="IPR036890">
    <property type="entry name" value="HATPase_C_sf"/>
</dbReference>
<evidence type="ECO:0000256" key="9">
    <source>
        <dbReference type="SAM" id="Coils"/>
    </source>
</evidence>
<comment type="catalytic activity">
    <reaction evidence="1">
        <text>ATP + protein L-histidine = ADP + protein N-phospho-L-histidine.</text>
        <dbReference type="EC" id="2.7.13.3"/>
    </reaction>
</comment>
<keyword evidence="6 12" id="KW-0418">Kinase</keyword>
<feature type="coiled-coil region" evidence="9">
    <location>
        <begin position="228"/>
        <end position="256"/>
    </location>
</feature>
<dbReference type="Proteomes" id="UP000198636">
    <property type="component" value="Unassembled WGS sequence"/>
</dbReference>
<organism evidence="12 13">
    <name type="scientific">Alkaliphilus peptidifermentans DSM 18978</name>
    <dbReference type="NCBI Taxonomy" id="1120976"/>
    <lineage>
        <taxon>Bacteria</taxon>
        <taxon>Bacillati</taxon>
        <taxon>Bacillota</taxon>
        <taxon>Clostridia</taxon>
        <taxon>Peptostreptococcales</taxon>
        <taxon>Natronincolaceae</taxon>
        <taxon>Alkaliphilus</taxon>
    </lineage>
</organism>
<evidence type="ECO:0000313" key="13">
    <source>
        <dbReference type="Proteomes" id="UP000198636"/>
    </source>
</evidence>
<feature type="transmembrane region" description="Helical" evidence="10">
    <location>
        <begin position="183"/>
        <end position="202"/>
    </location>
</feature>
<dbReference type="SUPFAM" id="SSF55874">
    <property type="entry name" value="ATPase domain of HSP90 chaperone/DNA topoisomerase II/histidine kinase"/>
    <property type="match status" value="1"/>
</dbReference>
<keyword evidence="5" id="KW-0547">Nucleotide-binding</keyword>
<proteinExistence type="predicted"/>
<keyword evidence="10" id="KW-0472">Membrane</keyword>
<dbReference type="EC" id="2.7.13.3" evidence="2"/>
<dbReference type="EMBL" id="FMUS01000017">
    <property type="protein sequence ID" value="SCY81592.1"/>
    <property type="molecule type" value="Genomic_DNA"/>
</dbReference>
<dbReference type="Pfam" id="PF00512">
    <property type="entry name" value="HisKA"/>
    <property type="match status" value="1"/>
</dbReference>
<dbReference type="InterPro" id="IPR005467">
    <property type="entry name" value="His_kinase_dom"/>
</dbReference>
<evidence type="ECO:0000256" key="7">
    <source>
        <dbReference type="ARBA" id="ARBA00022840"/>
    </source>
</evidence>
<keyword evidence="8" id="KW-0902">Two-component regulatory system</keyword>
<keyword evidence="9" id="KW-0175">Coiled coil</keyword>
<accession>A0A1G5IZV5</accession>
<dbReference type="InterPro" id="IPR003594">
    <property type="entry name" value="HATPase_dom"/>
</dbReference>
<protein>
    <recommendedName>
        <fullName evidence="2">histidine kinase</fullName>
        <ecNumber evidence="2">2.7.13.3</ecNumber>
    </recommendedName>
</protein>
<evidence type="ECO:0000256" key="8">
    <source>
        <dbReference type="ARBA" id="ARBA00023012"/>
    </source>
</evidence>
<keyword evidence="13" id="KW-1185">Reference proteome</keyword>
<evidence type="ECO:0000259" key="11">
    <source>
        <dbReference type="PROSITE" id="PS50109"/>
    </source>
</evidence>
<feature type="transmembrane region" description="Helical" evidence="10">
    <location>
        <begin position="43"/>
        <end position="65"/>
    </location>
</feature>
<dbReference type="PRINTS" id="PR00344">
    <property type="entry name" value="BCTRLSENSOR"/>
</dbReference>
<gene>
    <name evidence="12" type="ORF">SAMN03080606_02584</name>
</gene>
<keyword evidence="10" id="KW-0812">Transmembrane</keyword>
<evidence type="ECO:0000313" key="12">
    <source>
        <dbReference type="EMBL" id="SCY81592.1"/>
    </source>
</evidence>
<dbReference type="RefSeq" id="WP_091544091.1">
    <property type="nucleotide sequence ID" value="NZ_FMUS01000017.1"/>
</dbReference>
<dbReference type="CDD" id="cd00082">
    <property type="entry name" value="HisKA"/>
    <property type="match status" value="1"/>
</dbReference>
<dbReference type="GO" id="GO:0000155">
    <property type="term" value="F:phosphorelay sensor kinase activity"/>
    <property type="evidence" value="ECO:0007669"/>
    <property type="project" value="InterPro"/>
</dbReference>
<evidence type="ECO:0000256" key="10">
    <source>
        <dbReference type="SAM" id="Phobius"/>
    </source>
</evidence>
<dbReference type="STRING" id="1120976.SAMN03080606_02584"/>
<dbReference type="PROSITE" id="PS50109">
    <property type="entry name" value="HIS_KIN"/>
    <property type="match status" value="1"/>
</dbReference>
<evidence type="ECO:0000256" key="2">
    <source>
        <dbReference type="ARBA" id="ARBA00012438"/>
    </source>
</evidence>
<keyword evidence="4" id="KW-0808">Transferase</keyword>
<dbReference type="Gene3D" id="3.30.565.10">
    <property type="entry name" value="Histidine kinase-like ATPase, C-terminal domain"/>
    <property type="match status" value="1"/>
</dbReference>
<dbReference type="InterPro" id="IPR036097">
    <property type="entry name" value="HisK_dim/P_sf"/>
</dbReference>